<evidence type="ECO:0000313" key="1">
    <source>
        <dbReference type="EMBL" id="CAF1307426.1"/>
    </source>
</evidence>
<protein>
    <submittedName>
        <fullName evidence="2">Uncharacterized protein</fullName>
    </submittedName>
</protein>
<sequence>MGSTRRVESALQTTVSNSFAEHHGTLRGSINSPELSTSWATTGCYNMEKILKNT</sequence>
<accession>A0A8S2QIK7</accession>
<dbReference type="AlphaFoldDB" id="A0A8S2QIK7"/>
<dbReference type="Proteomes" id="UP000682733">
    <property type="component" value="Unassembled WGS sequence"/>
</dbReference>
<dbReference type="Proteomes" id="UP000677228">
    <property type="component" value="Unassembled WGS sequence"/>
</dbReference>
<dbReference type="EMBL" id="CAJNOK010019884">
    <property type="protein sequence ID" value="CAF1307426.1"/>
    <property type="molecule type" value="Genomic_DNA"/>
</dbReference>
<evidence type="ECO:0000313" key="3">
    <source>
        <dbReference type="Proteomes" id="UP000682733"/>
    </source>
</evidence>
<reference evidence="2" key="1">
    <citation type="submission" date="2021-02" db="EMBL/GenBank/DDBJ databases">
        <authorList>
            <person name="Nowell W R."/>
        </authorList>
    </citation>
    <scope>NUCLEOTIDE SEQUENCE</scope>
</reference>
<comment type="caution">
    <text evidence="2">The sequence shown here is derived from an EMBL/GenBank/DDBJ whole genome shotgun (WGS) entry which is preliminary data.</text>
</comment>
<dbReference type="EMBL" id="CAJOBA010041468">
    <property type="protein sequence ID" value="CAF4114654.1"/>
    <property type="molecule type" value="Genomic_DNA"/>
</dbReference>
<evidence type="ECO:0000313" key="2">
    <source>
        <dbReference type="EMBL" id="CAF4114654.1"/>
    </source>
</evidence>
<feature type="non-terminal residue" evidence="2">
    <location>
        <position position="54"/>
    </location>
</feature>
<organism evidence="2 3">
    <name type="scientific">Didymodactylos carnosus</name>
    <dbReference type="NCBI Taxonomy" id="1234261"/>
    <lineage>
        <taxon>Eukaryota</taxon>
        <taxon>Metazoa</taxon>
        <taxon>Spiralia</taxon>
        <taxon>Gnathifera</taxon>
        <taxon>Rotifera</taxon>
        <taxon>Eurotatoria</taxon>
        <taxon>Bdelloidea</taxon>
        <taxon>Philodinida</taxon>
        <taxon>Philodinidae</taxon>
        <taxon>Didymodactylos</taxon>
    </lineage>
</organism>
<gene>
    <name evidence="1" type="ORF">OVA965_LOCUS28819</name>
    <name evidence="2" type="ORF">TMI583_LOCUS29581</name>
</gene>
<name>A0A8S2QIK7_9BILA</name>
<proteinExistence type="predicted"/>